<reference evidence="5 6" key="1">
    <citation type="journal article" date="2018" name="Int. J. Syst. Evol. Microbiol.">
        <title>Lactobacillus bambusae sp. nov., isolated from a traditional fermented Ma-bamboo shoots of Taiwan.</title>
        <authorList>
            <person name="Wang L.-T."/>
        </authorList>
    </citation>
    <scope>NUCLEOTIDE SEQUENCE [LARGE SCALE GENOMIC DNA]</scope>
    <source>
        <strain evidence="5 6">BS-W1</strain>
    </source>
</reference>
<dbReference type="PRINTS" id="PR00036">
    <property type="entry name" value="HTHLACI"/>
</dbReference>
<dbReference type="EMBL" id="QCXQ01000002">
    <property type="protein sequence ID" value="PWG00107.1"/>
    <property type="molecule type" value="Genomic_DNA"/>
</dbReference>
<protein>
    <submittedName>
        <fullName evidence="5">LacI family transcriptional regulator</fullName>
    </submittedName>
</protein>
<gene>
    <name evidence="5" type="ORF">DCM90_04010</name>
</gene>
<dbReference type="CDD" id="cd01544">
    <property type="entry name" value="PBP1_GalR"/>
    <property type="match status" value="1"/>
</dbReference>
<dbReference type="PANTHER" id="PTHR30146">
    <property type="entry name" value="LACI-RELATED TRANSCRIPTIONAL REPRESSOR"/>
    <property type="match status" value="1"/>
</dbReference>
<sequence>MSATLKDIAKRAHVSLATVSRVLNYDYSLSVGDETRQRIFTAAEELNYTKTKRRSVNANPTGKLAVIQWYSESRELDDLYYMAIRMGIEKRAQQLHYDVSTAFEVSLNDVTDVDGIIAIGKFSRSQEQAFARITPNVIFVDHDHFAHGYDSILTDFHFAVDSVVETFWQQQIHDIGLIYGKEETTDNELNVVDPRWIAFKEAMEKRGAYRKDWTFAGDYTNQSGYEVMKNVIAKLGDKLPHAFFVANDPMAAGALRALAEAKISVPDRVSVFSYNDTSIASYVFPRLSSVKVSTELMGETAVNLMHNRLTTHRTIPQRIELGTELVLRDSTPKLN</sequence>
<evidence type="ECO:0000313" key="6">
    <source>
        <dbReference type="Proteomes" id="UP000245080"/>
    </source>
</evidence>
<dbReference type="Proteomes" id="UP000245080">
    <property type="component" value="Unassembled WGS sequence"/>
</dbReference>
<dbReference type="SUPFAM" id="SSF47413">
    <property type="entry name" value="lambda repressor-like DNA-binding domains"/>
    <property type="match status" value="1"/>
</dbReference>
<evidence type="ECO:0000313" key="5">
    <source>
        <dbReference type="EMBL" id="PWG00107.1"/>
    </source>
</evidence>
<evidence type="ECO:0000259" key="4">
    <source>
        <dbReference type="PROSITE" id="PS50932"/>
    </source>
</evidence>
<keyword evidence="2" id="KW-0238">DNA-binding</keyword>
<dbReference type="SUPFAM" id="SSF53822">
    <property type="entry name" value="Periplasmic binding protein-like I"/>
    <property type="match status" value="1"/>
</dbReference>
<dbReference type="Gene3D" id="3.40.50.2300">
    <property type="match status" value="2"/>
</dbReference>
<evidence type="ECO:0000256" key="3">
    <source>
        <dbReference type="ARBA" id="ARBA00023163"/>
    </source>
</evidence>
<dbReference type="InterPro" id="IPR000843">
    <property type="entry name" value="HTH_LacI"/>
</dbReference>
<organism evidence="5 6">
    <name type="scientific">Levilactobacillus bambusae</name>
    <dbReference type="NCBI Taxonomy" id="2024736"/>
    <lineage>
        <taxon>Bacteria</taxon>
        <taxon>Bacillati</taxon>
        <taxon>Bacillota</taxon>
        <taxon>Bacilli</taxon>
        <taxon>Lactobacillales</taxon>
        <taxon>Lactobacillaceae</taxon>
        <taxon>Levilactobacillus</taxon>
    </lineage>
</organism>
<dbReference type="Pfam" id="PF13377">
    <property type="entry name" value="Peripla_BP_3"/>
    <property type="match status" value="1"/>
</dbReference>
<name>A0A2V1MYR5_9LACO</name>
<dbReference type="PANTHER" id="PTHR30146:SF149">
    <property type="entry name" value="HTH-TYPE TRANSCRIPTIONAL REGULATOR EBGR"/>
    <property type="match status" value="1"/>
</dbReference>
<dbReference type="PROSITE" id="PS50932">
    <property type="entry name" value="HTH_LACI_2"/>
    <property type="match status" value="1"/>
</dbReference>
<dbReference type="GO" id="GO:0000976">
    <property type="term" value="F:transcription cis-regulatory region binding"/>
    <property type="evidence" value="ECO:0007669"/>
    <property type="project" value="TreeGrafter"/>
</dbReference>
<keyword evidence="6" id="KW-1185">Reference proteome</keyword>
<evidence type="ECO:0000256" key="1">
    <source>
        <dbReference type="ARBA" id="ARBA00023015"/>
    </source>
</evidence>
<comment type="caution">
    <text evidence="5">The sequence shown here is derived from an EMBL/GenBank/DDBJ whole genome shotgun (WGS) entry which is preliminary data.</text>
</comment>
<dbReference type="InterPro" id="IPR028082">
    <property type="entry name" value="Peripla_BP_I"/>
</dbReference>
<dbReference type="InterPro" id="IPR010982">
    <property type="entry name" value="Lambda_DNA-bd_dom_sf"/>
</dbReference>
<dbReference type="RefSeq" id="WP_109250054.1">
    <property type="nucleotide sequence ID" value="NZ_QCXQ01000002.1"/>
</dbReference>
<evidence type="ECO:0000256" key="2">
    <source>
        <dbReference type="ARBA" id="ARBA00023125"/>
    </source>
</evidence>
<dbReference type="AlphaFoldDB" id="A0A2V1MYR5"/>
<dbReference type="InterPro" id="IPR046335">
    <property type="entry name" value="LacI/GalR-like_sensor"/>
</dbReference>
<dbReference type="PROSITE" id="PS00356">
    <property type="entry name" value="HTH_LACI_1"/>
    <property type="match status" value="1"/>
</dbReference>
<dbReference type="GO" id="GO:0003700">
    <property type="term" value="F:DNA-binding transcription factor activity"/>
    <property type="evidence" value="ECO:0007669"/>
    <property type="project" value="TreeGrafter"/>
</dbReference>
<dbReference type="SMART" id="SM00354">
    <property type="entry name" value="HTH_LACI"/>
    <property type="match status" value="1"/>
</dbReference>
<keyword evidence="1" id="KW-0805">Transcription regulation</keyword>
<feature type="domain" description="HTH lacI-type" evidence="4">
    <location>
        <begin position="3"/>
        <end position="59"/>
    </location>
</feature>
<dbReference type="CDD" id="cd01392">
    <property type="entry name" value="HTH_LacI"/>
    <property type="match status" value="1"/>
</dbReference>
<accession>A0A2V1MYR5</accession>
<dbReference type="Pfam" id="PF00356">
    <property type="entry name" value="LacI"/>
    <property type="match status" value="1"/>
</dbReference>
<dbReference type="Gene3D" id="1.10.260.40">
    <property type="entry name" value="lambda repressor-like DNA-binding domains"/>
    <property type="match status" value="1"/>
</dbReference>
<proteinExistence type="predicted"/>
<keyword evidence="3" id="KW-0804">Transcription</keyword>
<dbReference type="OrthoDB" id="43195at2"/>